<feature type="domain" description="Carbohydrate kinase FGGY N-terminal" evidence="11">
    <location>
        <begin position="6"/>
        <end position="250"/>
    </location>
</feature>
<gene>
    <name evidence="9 13" type="primary">xylB</name>
    <name evidence="13" type="ORF">P4U43_06425</name>
</gene>
<evidence type="ECO:0000259" key="11">
    <source>
        <dbReference type="Pfam" id="PF00370"/>
    </source>
</evidence>
<keyword evidence="14" id="KW-1185">Reference proteome</keyword>
<dbReference type="RefSeq" id="WP_277357978.1">
    <property type="nucleotide sequence ID" value="NZ_JAROKN010000010.1"/>
</dbReference>
<dbReference type="Proteomes" id="UP001220456">
    <property type="component" value="Unassembled WGS sequence"/>
</dbReference>
<keyword evidence="4 9" id="KW-0547">Nucleotide-binding</keyword>
<name>A0ABT6CTN6_9MICC</name>
<sequence>MPIAAGVDSSTQSCTIEVRDADSGLLLGSGRAAHPPTTPPRSEQDPEGWWTAFVHALTAAATDAGVRVSEIDAISIAGQCHGMVLLNSAGEALRPAKLWNDTESTPQARDMVAALGKEGWARAVGSVPTAAFTITKLAWVAAHEPELINDIARVLLPHDYLTFRLTGRAVTDRSEASGTAYYAAHENRWRTDLLDRFVSADVDWSTALPDVLGPSEPAGTASTAAAREAGLRADVIVAPGAGDTHAGALGMGMRLGDVGYSLGTSGVVFATSPHTICDETGWVNGVSDATGIYLPVVCTLNATKVTDTVARLMGVDLGTLGELALDAMRDAERPVLAAYLDGERSPDRPNATGILQGLTTTTTREQFALSAFEGVLLGLYRGQEAIERLGVPTDGDIVLMGGGARGAAYRQVLADLTGRPVITKDAPEAVAAGACTQAAAVLDGTEVTVIRDRWTPRISSTTVPRETVRVNARYGLVADWSGADPRAL</sequence>
<evidence type="ECO:0000256" key="4">
    <source>
        <dbReference type="ARBA" id="ARBA00022741"/>
    </source>
</evidence>
<comment type="caution">
    <text evidence="13">The sequence shown here is derived from an EMBL/GenBank/DDBJ whole genome shotgun (WGS) entry which is preliminary data.</text>
</comment>
<evidence type="ECO:0000256" key="6">
    <source>
        <dbReference type="ARBA" id="ARBA00022840"/>
    </source>
</evidence>
<dbReference type="PANTHER" id="PTHR43095:SF5">
    <property type="entry name" value="XYLULOSE KINASE"/>
    <property type="match status" value="1"/>
</dbReference>
<dbReference type="InterPro" id="IPR006000">
    <property type="entry name" value="Xylulokinase"/>
</dbReference>
<keyword evidence="3 8" id="KW-0808">Transferase</keyword>
<evidence type="ECO:0000256" key="7">
    <source>
        <dbReference type="ARBA" id="ARBA00023277"/>
    </source>
</evidence>
<dbReference type="InterPro" id="IPR050406">
    <property type="entry name" value="FGGY_Carb_Kinase"/>
</dbReference>
<reference evidence="13 14" key="1">
    <citation type="journal article" date="2023" name="Int. J. Syst. Evol. Microbiol.">
        <title>Arthrobacter vasquezii sp. nov., isolated from a soil sample from Union Glacier, Antarctica.</title>
        <authorList>
            <person name="Valenzuela-Ibaceta F."/>
            <person name="Carrasco V."/>
            <person name="Lagos-Moraga S."/>
            <person name="Dietz-Vargas C."/>
            <person name="Navarro C.A."/>
            <person name="Perez-Donoso J.M."/>
        </authorList>
    </citation>
    <scope>NUCLEOTIDE SEQUENCE [LARGE SCALE GENOMIC DNA]</scope>
    <source>
        <strain evidence="13 14">EH-1B-1</strain>
    </source>
</reference>
<dbReference type="EMBL" id="JAROKN010000010">
    <property type="protein sequence ID" value="MDF9277427.1"/>
    <property type="molecule type" value="Genomic_DNA"/>
</dbReference>
<dbReference type="SUPFAM" id="SSF53067">
    <property type="entry name" value="Actin-like ATPase domain"/>
    <property type="match status" value="2"/>
</dbReference>
<organism evidence="13 14">
    <name type="scientific">Arthrobacter vasquezii</name>
    <dbReference type="NCBI Taxonomy" id="2977629"/>
    <lineage>
        <taxon>Bacteria</taxon>
        <taxon>Bacillati</taxon>
        <taxon>Actinomycetota</taxon>
        <taxon>Actinomycetes</taxon>
        <taxon>Micrococcales</taxon>
        <taxon>Micrococcaceae</taxon>
        <taxon>Arthrobacter</taxon>
    </lineage>
</organism>
<protein>
    <recommendedName>
        <fullName evidence="9">Xylulose kinase</fullName>
        <shortName evidence="9">Xylulokinase</shortName>
        <ecNumber evidence="9">2.7.1.17</ecNumber>
    </recommendedName>
</protein>
<evidence type="ECO:0000256" key="3">
    <source>
        <dbReference type="ARBA" id="ARBA00022679"/>
    </source>
</evidence>
<keyword evidence="6 9" id="KW-0067">ATP-binding</keyword>
<dbReference type="InterPro" id="IPR018483">
    <property type="entry name" value="Carb_kinase_FGGY_CS"/>
</dbReference>
<evidence type="ECO:0000256" key="9">
    <source>
        <dbReference type="RuleBase" id="RU364073"/>
    </source>
</evidence>
<evidence type="ECO:0000256" key="8">
    <source>
        <dbReference type="RuleBase" id="RU003733"/>
    </source>
</evidence>
<comment type="similarity">
    <text evidence="1 8">Belongs to the FGGY kinase family.</text>
</comment>
<dbReference type="NCBIfam" id="TIGR01312">
    <property type="entry name" value="XylB"/>
    <property type="match status" value="1"/>
</dbReference>
<dbReference type="Gene3D" id="3.30.420.40">
    <property type="match status" value="2"/>
</dbReference>
<comment type="catalytic activity">
    <reaction evidence="9">
        <text>D-xylulose + ATP = D-xylulose 5-phosphate + ADP + H(+)</text>
        <dbReference type="Rhea" id="RHEA:10964"/>
        <dbReference type="ChEBI" id="CHEBI:15378"/>
        <dbReference type="ChEBI" id="CHEBI:17140"/>
        <dbReference type="ChEBI" id="CHEBI:30616"/>
        <dbReference type="ChEBI" id="CHEBI:57737"/>
        <dbReference type="ChEBI" id="CHEBI:456216"/>
        <dbReference type="EC" id="2.7.1.17"/>
    </reaction>
</comment>
<dbReference type="GO" id="GO:0004856">
    <property type="term" value="F:D-xylulokinase activity"/>
    <property type="evidence" value="ECO:0007669"/>
    <property type="project" value="UniProtKB-EC"/>
</dbReference>
<dbReference type="Pfam" id="PF02782">
    <property type="entry name" value="FGGY_C"/>
    <property type="match status" value="1"/>
</dbReference>
<evidence type="ECO:0000256" key="5">
    <source>
        <dbReference type="ARBA" id="ARBA00022777"/>
    </source>
</evidence>
<dbReference type="EC" id="2.7.1.17" evidence="9"/>
<evidence type="ECO:0000313" key="14">
    <source>
        <dbReference type="Proteomes" id="UP001220456"/>
    </source>
</evidence>
<dbReference type="InterPro" id="IPR000577">
    <property type="entry name" value="Carb_kinase_FGGY"/>
</dbReference>
<feature type="domain" description="Carbohydrate kinase FGGY C-terminal" evidence="12">
    <location>
        <begin position="260"/>
        <end position="440"/>
    </location>
</feature>
<proteinExistence type="inferred from homology"/>
<dbReference type="PIRSF" id="PIRSF000538">
    <property type="entry name" value="GlpK"/>
    <property type="match status" value="1"/>
</dbReference>
<dbReference type="PANTHER" id="PTHR43095">
    <property type="entry name" value="SUGAR KINASE"/>
    <property type="match status" value="1"/>
</dbReference>
<dbReference type="Pfam" id="PF00370">
    <property type="entry name" value="FGGY_N"/>
    <property type="match status" value="1"/>
</dbReference>
<accession>A0ABT6CTN6</accession>
<evidence type="ECO:0000313" key="13">
    <source>
        <dbReference type="EMBL" id="MDF9277427.1"/>
    </source>
</evidence>
<feature type="region of interest" description="Disordered" evidence="10">
    <location>
        <begin position="25"/>
        <end position="46"/>
    </location>
</feature>
<keyword evidence="2 9" id="KW-0859">Xylose metabolism</keyword>
<dbReference type="PROSITE" id="PS00445">
    <property type="entry name" value="FGGY_KINASES_2"/>
    <property type="match status" value="1"/>
</dbReference>
<evidence type="ECO:0000256" key="2">
    <source>
        <dbReference type="ARBA" id="ARBA00022629"/>
    </source>
</evidence>
<dbReference type="InterPro" id="IPR018484">
    <property type="entry name" value="FGGY_N"/>
</dbReference>
<keyword evidence="5 8" id="KW-0418">Kinase</keyword>
<keyword evidence="7 9" id="KW-0119">Carbohydrate metabolism</keyword>
<dbReference type="InterPro" id="IPR018485">
    <property type="entry name" value="FGGY_C"/>
</dbReference>
<evidence type="ECO:0000259" key="12">
    <source>
        <dbReference type="Pfam" id="PF02782"/>
    </source>
</evidence>
<dbReference type="InterPro" id="IPR043129">
    <property type="entry name" value="ATPase_NBD"/>
</dbReference>
<evidence type="ECO:0000256" key="10">
    <source>
        <dbReference type="SAM" id="MobiDB-lite"/>
    </source>
</evidence>
<evidence type="ECO:0000256" key="1">
    <source>
        <dbReference type="ARBA" id="ARBA00009156"/>
    </source>
</evidence>
<dbReference type="CDD" id="cd07809">
    <property type="entry name" value="ASKHA_NBD_FGGY_BaXK-like"/>
    <property type="match status" value="1"/>
</dbReference>